<dbReference type="OrthoDB" id="431202at2759"/>
<reference evidence="2 3" key="1">
    <citation type="submission" date="2019-09" db="EMBL/GenBank/DDBJ databases">
        <title>Bird 10,000 Genomes (B10K) Project - Family phase.</title>
        <authorList>
            <person name="Zhang G."/>
        </authorList>
    </citation>
    <scope>NUCLEOTIDE SEQUENCE [LARGE SCALE GENOMIC DNA]</scope>
    <source>
        <strain evidence="2">B10K-DU-001-24</strain>
        <tissue evidence="2">Muscle</tissue>
    </source>
</reference>
<feature type="non-terminal residue" evidence="2">
    <location>
        <position position="1"/>
    </location>
</feature>
<feature type="non-terminal residue" evidence="2">
    <location>
        <position position="89"/>
    </location>
</feature>
<keyword evidence="1" id="KW-0472">Membrane</keyword>
<dbReference type="Proteomes" id="UP000574528">
    <property type="component" value="Unassembled WGS sequence"/>
</dbReference>
<dbReference type="GO" id="GO:0016020">
    <property type="term" value="C:membrane"/>
    <property type="evidence" value="ECO:0007669"/>
    <property type="project" value="TreeGrafter"/>
</dbReference>
<keyword evidence="1" id="KW-1133">Transmembrane helix</keyword>
<dbReference type="PANTHER" id="PTHR31735:SF3">
    <property type="entry name" value="TRANSMEMBRANE PROTEIN 110-RELATED"/>
    <property type="match status" value="1"/>
</dbReference>
<gene>
    <name evidence="2" type="primary">Stimate_0</name>
    <name evidence="2" type="ORF">PSIHAE_R02619</name>
</gene>
<proteinExistence type="predicted"/>
<keyword evidence="1" id="KW-0812">Transmembrane</keyword>
<dbReference type="Pfam" id="PF12400">
    <property type="entry name" value="STIMATE"/>
    <property type="match status" value="1"/>
</dbReference>
<dbReference type="EMBL" id="VWZI01005303">
    <property type="protein sequence ID" value="NXG43439.1"/>
    <property type="molecule type" value="Genomic_DNA"/>
</dbReference>
<name>A0A7K9BUS0_9PICI</name>
<dbReference type="PANTHER" id="PTHR31735">
    <property type="entry name" value="VACUOLAR MEMBRANE PROTEIN YPL162C"/>
    <property type="match status" value="1"/>
</dbReference>
<protein>
    <submittedName>
        <fullName evidence="2">STIMA regulator</fullName>
    </submittedName>
</protein>
<feature type="transmembrane region" description="Helical" evidence="1">
    <location>
        <begin position="47"/>
        <end position="68"/>
    </location>
</feature>
<dbReference type="AlphaFoldDB" id="A0A7K9BUS0"/>
<dbReference type="InterPro" id="IPR022127">
    <property type="entry name" value="STIMATE/YPL162C"/>
</dbReference>
<evidence type="ECO:0000313" key="3">
    <source>
        <dbReference type="Proteomes" id="UP000574528"/>
    </source>
</evidence>
<comment type="caution">
    <text evidence="2">The sequence shown here is derived from an EMBL/GenBank/DDBJ whole genome shotgun (WGS) entry which is preliminary data.</text>
</comment>
<evidence type="ECO:0000313" key="2">
    <source>
        <dbReference type="EMBL" id="NXG43439.1"/>
    </source>
</evidence>
<accession>A0A7K9BUS0</accession>
<sequence>KRFSEPKEQRRPWKIWFYDTSKQAVGALFIHFYNVFLSSHTEEDSCFLYLLNFILDTTLGMLLIWLGVKVVSRFVQRKKYKYLVFGEYG</sequence>
<evidence type="ECO:0000256" key="1">
    <source>
        <dbReference type="SAM" id="Phobius"/>
    </source>
</evidence>
<organism evidence="2 3">
    <name type="scientific">Psilopogon haemacephalus</name>
    <name type="common">coppersmith barbet</name>
    <dbReference type="NCBI Taxonomy" id="2585815"/>
    <lineage>
        <taxon>Eukaryota</taxon>
        <taxon>Metazoa</taxon>
        <taxon>Chordata</taxon>
        <taxon>Craniata</taxon>
        <taxon>Vertebrata</taxon>
        <taxon>Euteleostomi</taxon>
        <taxon>Archelosauria</taxon>
        <taxon>Archosauria</taxon>
        <taxon>Dinosauria</taxon>
        <taxon>Saurischia</taxon>
        <taxon>Theropoda</taxon>
        <taxon>Coelurosauria</taxon>
        <taxon>Aves</taxon>
        <taxon>Neognathae</taxon>
        <taxon>Neoaves</taxon>
        <taxon>Telluraves</taxon>
        <taxon>Coraciimorphae</taxon>
        <taxon>Piciformes</taxon>
        <taxon>Megalaimidae</taxon>
        <taxon>Psilopogon</taxon>
    </lineage>
</organism>
<feature type="transmembrane region" description="Helical" evidence="1">
    <location>
        <begin position="21"/>
        <end position="41"/>
    </location>
</feature>
<keyword evidence="3" id="KW-1185">Reference proteome</keyword>